<dbReference type="AlphaFoldDB" id="A0A7S4MK66"/>
<dbReference type="InterPro" id="IPR013097">
    <property type="entry name" value="Dabb"/>
</dbReference>
<protein>
    <recommendedName>
        <fullName evidence="2">Stress-response A/B barrel domain-containing protein</fullName>
    </recommendedName>
</protein>
<dbReference type="Pfam" id="PF07876">
    <property type="entry name" value="Dabb"/>
    <property type="match status" value="1"/>
</dbReference>
<evidence type="ECO:0000313" key="3">
    <source>
        <dbReference type="EMBL" id="CAE2226876.1"/>
    </source>
</evidence>
<dbReference type="PANTHER" id="PTHR33178:SF10">
    <property type="entry name" value="STRESS-RESPONSE A_B BARREL DOMAIN-CONTAINING PROTEIN"/>
    <property type="match status" value="1"/>
</dbReference>
<comment type="subunit">
    <text evidence="1">Homodimer.</text>
</comment>
<feature type="domain" description="Stress-response A/B barrel" evidence="2">
    <location>
        <begin position="4"/>
        <end position="96"/>
    </location>
</feature>
<sequence length="101" mass="11434">MGGVEHIVFFHLENLDAAANQKLISLAKELATVIPGIREIKFGENFSPARAQGFNFALRVFFEDKQALEKYTPHPKHQEFVAAISPFKKNLICLDFEDSLE</sequence>
<dbReference type="InterPro" id="IPR011008">
    <property type="entry name" value="Dimeric_a/b-barrel"/>
</dbReference>
<dbReference type="Gene3D" id="3.30.70.100">
    <property type="match status" value="1"/>
</dbReference>
<reference evidence="3" key="1">
    <citation type="submission" date="2021-01" db="EMBL/GenBank/DDBJ databases">
        <authorList>
            <person name="Corre E."/>
            <person name="Pelletier E."/>
            <person name="Niang G."/>
            <person name="Scheremetjew M."/>
            <person name="Finn R."/>
            <person name="Kale V."/>
            <person name="Holt S."/>
            <person name="Cochrane G."/>
            <person name="Meng A."/>
            <person name="Brown T."/>
            <person name="Cohen L."/>
        </authorList>
    </citation>
    <scope>NUCLEOTIDE SEQUENCE</scope>
    <source>
        <strain evidence="3">DIVA3 518/3/11/1/6</strain>
    </source>
</reference>
<proteinExistence type="predicted"/>
<evidence type="ECO:0000256" key="1">
    <source>
        <dbReference type="ARBA" id="ARBA00011738"/>
    </source>
</evidence>
<organism evidence="3">
    <name type="scientific">Vannella robusta</name>
    <dbReference type="NCBI Taxonomy" id="1487602"/>
    <lineage>
        <taxon>Eukaryota</taxon>
        <taxon>Amoebozoa</taxon>
        <taxon>Discosea</taxon>
        <taxon>Flabellinia</taxon>
        <taxon>Vannellidae</taxon>
        <taxon>Vannella</taxon>
    </lineage>
</organism>
<dbReference type="SMART" id="SM00886">
    <property type="entry name" value="Dabb"/>
    <property type="match status" value="1"/>
</dbReference>
<accession>A0A7S4MK66</accession>
<dbReference type="SUPFAM" id="SSF54909">
    <property type="entry name" value="Dimeric alpha+beta barrel"/>
    <property type="match status" value="1"/>
</dbReference>
<dbReference type="PROSITE" id="PS51502">
    <property type="entry name" value="S_R_A_B_BARREL"/>
    <property type="match status" value="1"/>
</dbReference>
<dbReference type="EMBL" id="HBKP01016190">
    <property type="protein sequence ID" value="CAE2226876.1"/>
    <property type="molecule type" value="Transcribed_RNA"/>
</dbReference>
<dbReference type="PANTHER" id="PTHR33178">
    <property type="match status" value="1"/>
</dbReference>
<gene>
    <name evidence="3" type="ORF">VSP0166_LOCUS11461</name>
</gene>
<name>A0A7S4MK66_9EUKA</name>
<evidence type="ECO:0000259" key="2">
    <source>
        <dbReference type="PROSITE" id="PS51502"/>
    </source>
</evidence>
<dbReference type="InterPro" id="IPR044662">
    <property type="entry name" value="HS1/DABB1-like"/>
</dbReference>